<dbReference type="InterPro" id="IPR036259">
    <property type="entry name" value="MFS_trans_sf"/>
</dbReference>
<dbReference type="PANTHER" id="PTHR23517">
    <property type="entry name" value="RESISTANCE PROTEIN MDTM, PUTATIVE-RELATED-RELATED"/>
    <property type="match status" value="1"/>
</dbReference>
<dbReference type="Pfam" id="PF07690">
    <property type="entry name" value="MFS_1"/>
    <property type="match status" value="1"/>
</dbReference>
<keyword evidence="9" id="KW-1185">Reference proteome</keyword>
<keyword evidence="4 7" id="KW-0812">Transmembrane</keyword>
<feature type="transmembrane region" description="Helical" evidence="7">
    <location>
        <begin position="107"/>
        <end position="129"/>
    </location>
</feature>
<dbReference type="Proteomes" id="UP001595834">
    <property type="component" value="Unassembled WGS sequence"/>
</dbReference>
<comment type="subcellular location">
    <subcellularLocation>
        <location evidence="1">Cell membrane</location>
        <topology evidence="1">Multi-pass membrane protein</topology>
    </subcellularLocation>
</comment>
<feature type="transmembrane region" description="Helical" evidence="7">
    <location>
        <begin position="228"/>
        <end position="253"/>
    </location>
</feature>
<feature type="transmembrane region" description="Helical" evidence="7">
    <location>
        <begin position="259"/>
        <end position="283"/>
    </location>
</feature>
<feature type="transmembrane region" description="Helical" evidence="7">
    <location>
        <begin position="295"/>
        <end position="313"/>
    </location>
</feature>
<gene>
    <name evidence="8" type="ORF">ACFPFX_29065</name>
</gene>
<accession>A0ABV9UT24</accession>
<keyword evidence="3" id="KW-1003">Cell membrane</keyword>
<evidence type="ECO:0000313" key="9">
    <source>
        <dbReference type="Proteomes" id="UP001595834"/>
    </source>
</evidence>
<feature type="transmembrane region" description="Helical" evidence="7">
    <location>
        <begin position="319"/>
        <end position="338"/>
    </location>
</feature>
<evidence type="ECO:0000256" key="6">
    <source>
        <dbReference type="ARBA" id="ARBA00023136"/>
    </source>
</evidence>
<evidence type="ECO:0000256" key="3">
    <source>
        <dbReference type="ARBA" id="ARBA00022475"/>
    </source>
</evidence>
<feature type="transmembrane region" description="Helical" evidence="7">
    <location>
        <begin position="32"/>
        <end position="53"/>
    </location>
</feature>
<sequence length="436" mass="45751">MSSARNTGAPSDRAPRWSMSKIMLPPGQQRSLAWMTLIDALGTGIFLAGNVVYFTRFAGLSAGQVSLGISAAGFAGVVALAVMGRVADRFGSRRVFIALSIVQTIGYAAYLLVHTFAAFFVLVSVLGFVDFGKSPAKQALVSLIAEAHSRVRVRAVMRSLFNGGCSVGSGLAALLLSFNSHLAEYAFVLGNALSFLACALFAMRFPAPEPAAHHAKPKRLAALRNRPFLAITAVTGVMTLHASVLLVVFPLWIVERTVVPTSLIGVLMVVNTVMCVFLQVRLARDLESLADGSRAARKAAVLLAVSSLLMGLADSRHPWLAIAMACSGVVVLTWGEIVQAASRSALSYALAPEHAQAEYLGAFSMGMAGQSSVGPYLCTSLVIGLDRIGWAILAAVFVLAGLATGPLAHRAARSLVPHISAAEGTEPLCPQPQSAP</sequence>
<feature type="transmembrane region" description="Helical" evidence="7">
    <location>
        <begin position="65"/>
        <end position="87"/>
    </location>
</feature>
<reference evidence="9" key="1">
    <citation type="journal article" date="2019" name="Int. J. Syst. Evol. Microbiol.">
        <title>The Global Catalogue of Microorganisms (GCM) 10K type strain sequencing project: providing services to taxonomists for standard genome sequencing and annotation.</title>
        <authorList>
            <consortium name="The Broad Institute Genomics Platform"/>
            <consortium name="The Broad Institute Genome Sequencing Center for Infectious Disease"/>
            <person name="Wu L."/>
            <person name="Ma J."/>
        </authorList>
    </citation>
    <scope>NUCLEOTIDE SEQUENCE [LARGE SCALE GENOMIC DNA]</scope>
    <source>
        <strain evidence="9">CCM 7224</strain>
    </source>
</reference>
<proteinExistence type="predicted"/>
<evidence type="ECO:0000313" key="8">
    <source>
        <dbReference type="EMBL" id="MFC4960355.1"/>
    </source>
</evidence>
<dbReference type="EMBL" id="JBHSIZ010000036">
    <property type="protein sequence ID" value="MFC4960355.1"/>
    <property type="molecule type" value="Genomic_DNA"/>
</dbReference>
<evidence type="ECO:0000256" key="5">
    <source>
        <dbReference type="ARBA" id="ARBA00022989"/>
    </source>
</evidence>
<evidence type="ECO:0000256" key="4">
    <source>
        <dbReference type="ARBA" id="ARBA00022692"/>
    </source>
</evidence>
<comment type="caution">
    <text evidence="8">The sequence shown here is derived from an EMBL/GenBank/DDBJ whole genome shotgun (WGS) entry which is preliminary data.</text>
</comment>
<feature type="transmembrane region" description="Helical" evidence="7">
    <location>
        <begin position="185"/>
        <end position="207"/>
    </location>
</feature>
<name>A0ABV9UT24_9ACTN</name>
<dbReference type="Gene3D" id="1.20.1250.20">
    <property type="entry name" value="MFS general substrate transporter like domains"/>
    <property type="match status" value="1"/>
</dbReference>
<feature type="transmembrane region" description="Helical" evidence="7">
    <location>
        <begin position="388"/>
        <end position="408"/>
    </location>
</feature>
<dbReference type="SUPFAM" id="SSF103473">
    <property type="entry name" value="MFS general substrate transporter"/>
    <property type="match status" value="1"/>
</dbReference>
<evidence type="ECO:0000256" key="2">
    <source>
        <dbReference type="ARBA" id="ARBA00022448"/>
    </source>
</evidence>
<organism evidence="8 9">
    <name type="scientific">Streptomyces mauvecolor</name>
    <dbReference type="NCBI Taxonomy" id="58345"/>
    <lineage>
        <taxon>Bacteria</taxon>
        <taxon>Bacillati</taxon>
        <taxon>Actinomycetota</taxon>
        <taxon>Actinomycetes</taxon>
        <taxon>Kitasatosporales</taxon>
        <taxon>Streptomycetaceae</taxon>
        <taxon>Streptomyces</taxon>
    </lineage>
</organism>
<keyword evidence="6 7" id="KW-0472">Membrane</keyword>
<dbReference type="RefSeq" id="WP_344374053.1">
    <property type="nucleotide sequence ID" value="NZ_BAAASQ010000008.1"/>
</dbReference>
<dbReference type="InterPro" id="IPR011701">
    <property type="entry name" value="MFS"/>
</dbReference>
<evidence type="ECO:0000256" key="1">
    <source>
        <dbReference type="ARBA" id="ARBA00004651"/>
    </source>
</evidence>
<protein>
    <submittedName>
        <fullName evidence="8">MFS transporter</fullName>
    </submittedName>
</protein>
<feature type="transmembrane region" description="Helical" evidence="7">
    <location>
        <begin position="160"/>
        <end position="179"/>
    </location>
</feature>
<dbReference type="PANTHER" id="PTHR23517:SF2">
    <property type="entry name" value="MULTIDRUG RESISTANCE PROTEIN MDTH"/>
    <property type="match status" value="1"/>
</dbReference>
<dbReference type="InterPro" id="IPR050171">
    <property type="entry name" value="MFS_Transporters"/>
</dbReference>
<keyword evidence="5 7" id="KW-1133">Transmembrane helix</keyword>
<evidence type="ECO:0000256" key="7">
    <source>
        <dbReference type="SAM" id="Phobius"/>
    </source>
</evidence>
<keyword evidence="2" id="KW-0813">Transport</keyword>